<keyword evidence="1" id="KW-0732">Signal</keyword>
<dbReference type="Pfam" id="PF13385">
    <property type="entry name" value="Laminin_G_3"/>
    <property type="match status" value="2"/>
</dbReference>
<dbReference type="Proteomes" id="UP000228920">
    <property type="component" value="Unassembled WGS sequence"/>
</dbReference>
<dbReference type="AlphaFoldDB" id="A0A2M7TKU2"/>
<proteinExistence type="predicted"/>
<evidence type="ECO:0000313" key="5">
    <source>
        <dbReference type="Proteomes" id="UP000228920"/>
    </source>
</evidence>
<dbReference type="SUPFAM" id="SSF49899">
    <property type="entry name" value="Concanavalin A-like lectins/glucanases"/>
    <property type="match status" value="2"/>
</dbReference>
<dbReference type="EMBL" id="PFNL01000050">
    <property type="protein sequence ID" value="PIZ47415.1"/>
    <property type="molecule type" value="Genomic_DNA"/>
</dbReference>
<dbReference type="InterPro" id="IPR006558">
    <property type="entry name" value="LamG-like"/>
</dbReference>
<feature type="non-terminal residue" evidence="4">
    <location>
        <position position="638"/>
    </location>
</feature>
<sequence length="638" mass="67899">MLNSDGKPICTYRDGSSNAATVSGLGSDLANGTWHQGVCVKDNKTAILYIDGVRLGENTNASMGAIDTTGLAKTFGTNSATPATNLLTGQIDDVRIYNRALSAVEIENLYRSTANEVINSTDAIVNTATDGSFDGTDDIQRDTTVTAGLVGWWAMDEVSGSYAYDRSGNGNTGTATGTTVVTGKLGRGRDFNGTSDVVSISDSTSLDITPNITISTWVKLDSVSASYQNFVAKRGSGGFPSNYFLRTGGSNNSDPDEIQFGYYNGSYRVVSTTTANLTTGNWYHVVATHDNSSEKVYINGVQYSTVWRWGTSSTSLLADNETLAIGRGGSMNGEYTDGTIDDVRIYNRALSPSEIQTIYAEGQKAITGSVSVSADVKPSVIGSTAVGGMVAGKGSNYELGTIGGIGGTGARSSFTTNAITTQLSGTSINDVYFYDTTLDTDYGTGKSTDPLVWRFDSSKSWYTETIDATYAACNVSTNDRCGTKYFPEKSYIVATDTGNESTSYVYIFDAESNAMWMRFDQWGGVASIHFMIPGTFVTSVFMLDGTFYAGLENYSGRYGVTTANFVNDTGVLYRGDDHVGNWNGNIGVRNTSGYDHVDTGTAIHDILAANVNDVHAAVINGKTYVAVATADGWSLINE</sequence>
<dbReference type="PANTHER" id="PTHR47635:SF2">
    <property type="entry name" value="LAMG-LIKE JELLYROLL FOLD DOMAIN-CONTAINING PROTEIN"/>
    <property type="match status" value="1"/>
</dbReference>
<dbReference type="PANTHER" id="PTHR47635">
    <property type="entry name" value="CUB DOMAIN-CONTAINING PROTEIN"/>
    <property type="match status" value="1"/>
</dbReference>
<protein>
    <recommendedName>
        <fullName evidence="3">LamG-like jellyroll fold domain-containing protein</fullName>
    </recommendedName>
</protein>
<accession>A0A2M7TKU2</accession>
<evidence type="ECO:0000313" key="4">
    <source>
        <dbReference type="EMBL" id="PIZ47415.1"/>
    </source>
</evidence>
<reference evidence="5" key="1">
    <citation type="submission" date="2017-09" db="EMBL/GenBank/DDBJ databases">
        <title>Depth-based differentiation of microbial function through sediment-hosted aquifers and enrichment of novel symbionts in the deep terrestrial subsurface.</title>
        <authorList>
            <person name="Probst A.J."/>
            <person name="Ladd B."/>
            <person name="Jarett J.K."/>
            <person name="Geller-Mcgrath D.E."/>
            <person name="Sieber C.M.K."/>
            <person name="Emerson J.B."/>
            <person name="Anantharaman K."/>
            <person name="Thomas B.C."/>
            <person name="Malmstrom R."/>
            <person name="Stieglmeier M."/>
            <person name="Klingl A."/>
            <person name="Woyke T."/>
            <person name="Ryan C.M."/>
            <person name="Banfield J.F."/>
        </authorList>
    </citation>
    <scope>NUCLEOTIDE SEQUENCE [LARGE SCALE GENOMIC DNA]</scope>
</reference>
<gene>
    <name evidence="4" type="ORF">COY32_01735</name>
</gene>
<organism evidence="4 5">
    <name type="scientific">candidate division WWE3 bacterium CG_4_10_14_0_2_um_filter_41_14</name>
    <dbReference type="NCBI Taxonomy" id="1975072"/>
    <lineage>
        <taxon>Bacteria</taxon>
        <taxon>Katanobacteria</taxon>
    </lineage>
</organism>
<evidence type="ECO:0000256" key="2">
    <source>
        <dbReference type="ARBA" id="ARBA00023157"/>
    </source>
</evidence>
<keyword evidence="2" id="KW-1015">Disulfide bond</keyword>
<evidence type="ECO:0000259" key="3">
    <source>
        <dbReference type="SMART" id="SM00560"/>
    </source>
</evidence>
<name>A0A2M7TKU2_UNCKA</name>
<dbReference type="SMART" id="SM00560">
    <property type="entry name" value="LamGL"/>
    <property type="match status" value="1"/>
</dbReference>
<feature type="domain" description="LamG-like jellyroll fold" evidence="3">
    <location>
        <begin position="210"/>
        <end position="353"/>
    </location>
</feature>
<dbReference type="InterPro" id="IPR013320">
    <property type="entry name" value="ConA-like_dom_sf"/>
</dbReference>
<dbReference type="Gene3D" id="2.60.120.200">
    <property type="match status" value="2"/>
</dbReference>
<evidence type="ECO:0000256" key="1">
    <source>
        <dbReference type="ARBA" id="ARBA00022729"/>
    </source>
</evidence>
<comment type="caution">
    <text evidence="4">The sequence shown here is derived from an EMBL/GenBank/DDBJ whole genome shotgun (WGS) entry which is preliminary data.</text>
</comment>